<dbReference type="Proteomes" id="UP000460220">
    <property type="component" value="Unassembled WGS sequence"/>
</dbReference>
<comment type="caution">
    <text evidence="3">The sequence shown here is derived from an EMBL/GenBank/DDBJ whole genome shotgun (WGS) entry which is preliminary data.</text>
</comment>
<dbReference type="AlphaFoldDB" id="A0A6A8VAP0"/>
<evidence type="ECO:0000313" key="2">
    <source>
        <dbReference type="EMBL" id="MTR65800.1"/>
    </source>
</evidence>
<feature type="domain" description="DUF4767" evidence="1">
    <location>
        <begin position="249"/>
        <end position="369"/>
    </location>
</feature>
<accession>A0A6A8VAP0</accession>
<dbReference type="RefSeq" id="WP_155125558.1">
    <property type="nucleotide sequence ID" value="NZ_WMYY01000001.1"/>
</dbReference>
<dbReference type="EMBL" id="WMYY01000001">
    <property type="protein sequence ID" value="MTR65800.1"/>
    <property type="molecule type" value="Genomic_DNA"/>
</dbReference>
<reference evidence="3 4" key="1">
    <citation type="journal article" date="2019" name="Nat. Med.">
        <title>A library of human gut bacterial isolates paired with longitudinal multiomics data enables mechanistic microbiome research.</title>
        <authorList>
            <person name="Poyet M."/>
            <person name="Groussin M."/>
            <person name="Gibbons S.M."/>
            <person name="Avila-Pacheco J."/>
            <person name="Jiang X."/>
            <person name="Kearney S.M."/>
            <person name="Perrotta A.R."/>
            <person name="Berdy B."/>
            <person name="Zhao S."/>
            <person name="Lieberman T.D."/>
            <person name="Swanson P.K."/>
            <person name="Smith M."/>
            <person name="Roesemann S."/>
            <person name="Alexander J.E."/>
            <person name="Rich S.A."/>
            <person name="Livny J."/>
            <person name="Vlamakis H."/>
            <person name="Clish C."/>
            <person name="Bullock K."/>
            <person name="Deik A."/>
            <person name="Scott J."/>
            <person name="Pierce K.A."/>
            <person name="Xavier R.J."/>
            <person name="Alm E.J."/>
        </authorList>
    </citation>
    <scope>NUCLEOTIDE SEQUENCE</scope>
    <source>
        <strain evidence="2 4">BIOML-A12</strain>
        <strain evidence="3">BIOML-A6</strain>
    </source>
</reference>
<proteinExistence type="predicted"/>
<evidence type="ECO:0000313" key="4">
    <source>
        <dbReference type="Proteomes" id="UP000460220"/>
    </source>
</evidence>
<name>A0A6A8VAP0_STRPA</name>
<dbReference type="Pfam" id="PF15983">
    <property type="entry name" value="DUF4767"/>
    <property type="match status" value="1"/>
</dbReference>
<sequence length="372" mass="41693">MKRKKWMQLGLVASSMVMLTGCYQRYQRQSSPKKEAATSQTSAKKQAKKADNKQLYQSVFSDYQKIFATSKDLDAISKLNDALAKEDRMINSWVIETVINQPEAVRYAFKDLNNDGVDEMIVANQQTDGSYFVTGVYYLKNQKPTLLAEGFVAGHGGARNATTLYQGGEVLEVSWMSGTGRGVAVLSRIEKAPQAATKVQEEEVQVPGSDLNALFGKSDEEKWDLKRFDWQTFDSTPSAGNSQSQEKTPWNAEKSAKLAEFMKTWGEKMGQPNYQKGIAGGDVGPDNLYTLGENSKMDAIYTETGQGNAKYRIVERYSNWDKYPDVHSYFFAITDTGEGIVFHSPTTNGGKMYLKPTNNKELQEEFNQLLHQ</sequence>
<evidence type="ECO:0000313" key="3">
    <source>
        <dbReference type="EMBL" id="MTS01481.1"/>
    </source>
</evidence>
<dbReference type="EMBL" id="WMZE01000002">
    <property type="protein sequence ID" value="MTS01481.1"/>
    <property type="molecule type" value="Genomic_DNA"/>
</dbReference>
<dbReference type="PROSITE" id="PS51257">
    <property type="entry name" value="PROKAR_LIPOPROTEIN"/>
    <property type="match status" value="1"/>
</dbReference>
<protein>
    <submittedName>
        <fullName evidence="3">DUF4767 domain-containing protein</fullName>
    </submittedName>
</protein>
<evidence type="ECO:0000259" key="1">
    <source>
        <dbReference type="Pfam" id="PF15983"/>
    </source>
</evidence>
<dbReference type="InterPro" id="IPR031927">
    <property type="entry name" value="DUF4767"/>
</dbReference>
<gene>
    <name evidence="2" type="ORF">GMC73_00645</name>
    <name evidence="3" type="ORF">GMC90_06520</name>
</gene>
<organism evidence="3">
    <name type="scientific">Streptococcus parasanguinis</name>
    <dbReference type="NCBI Taxonomy" id="1318"/>
    <lineage>
        <taxon>Bacteria</taxon>
        <taxon>Bacillati</taxon>
        <taxon>Bacillota</taxon>
        <taxon>Bacilli</taxon>
        <taxon>Lactobacillales</taxon>
        <taxon>Streptococcaceae</taxon>
        <taxon>Streptococcus</taxon>
    </lineage>
</organism>